<keyword evidence="2" id="KW-1185">Reference proteome</keyword>
<accession>A0ACB8YPY6</accession>
<comment type="caution">
    <text evidence="1">The sequence shown here is derived from an EMBL/GenBank/DDBJ whole genome shotgun (WGS) entry which is preliminary data.</text>
</comment>
<gene>
    <name evidence="1" type="ORF">L1987_81105</name>
</gene>
<protein>
    <submittedName>
        <fullName evidence="1">Uncharacterized protein</fullName>
    </submittedName>
</protein>
<evidence type="ECO:0000313" key="1">
    <source>
        <dbReference type="EMBL" id="KAI3687409.1"/>
    </source>
</evidence>
<reference evidence="2" key="1">
    <citation type="journal article" date="2022" name="Mol. Ecol. Resour.">
        <title>The genomes of chicory, endive, great burdock and yacon provide insights into Asteraceae palaeo-polyploidization history and plant inulin production.</title>
        <authorList>
            <person name="Fan W."/>
            <person name="Wang S."/>
            <person name="Wang H."/>
            <person name="Wang A."/>
            <person name="Jiang F."/>
            <person name="Liu H."/>
            <person name="Zhao H."/>
            <person name="Xu D."/>
            <person name="Zhang Y."/>
        </authorList>
    </citation>
    <scope>NUCLEOTIDE SEQUENCE [LARGE SCALE GENOMIC DNA]</scope>
    <source>
        <strain evidence="2">cv. Yunnan</strain>
    </source>
</reference>
<sequence>MEHFTTLLLPLSAVLLLFPGNSPVFASSVGINYGQIANNLPSPDKVVPLVKSIGADKVKLYDADPKVLKAFANTHIEFIVGIGNEYLSKLQDPSFTQSWIKSNVQPYLPATKITSIAVGNEVLTSNDTSLSACLLPAMQNLQTALVNLKLDRQVTVTTAHSIAVLGTSYPPSAGAFRGDLQQRISPILDFI</sequence>
<organism evidence="1 2">
    <name type="scientific">Smallanthus sonchifolius</name>
    <dbReference type="NCBI Taxonomy" id="185202"/>
    <lineage>
        <taxon>Eukaryota</taxon>
        <taxon>Viridiplantae</taxon>
        <taxon>Streptophyta</taxon>
        <taxon>Embryophyta</taxon>
        <taxon>Tracheophyta</taxon>
        <taxon>Spermatophyta</taxon>
        <taxon>Magnoliopsida</taxon>
        <taxon>eudicotyledons</taxon>
        <taxon>Gunneridae</taxon>
        <taxon>Pentapetalae</taxon>
        <taxon>asterids</taxon>
        <taxon>campanulids</taxon>
        <taxon>Asterales</taxon>
        <taxon>Asteraceae</taxon>
        <taxon>Asteroideae</taxon>
        <taxon>Heliantheae alliance</taxon>
        <taxon>Millerieae</taxon>
        <taxon>Smallanthus</taxon>
    </lineage>
</organism>
<reference evidence="1 2" key="2">
    <citation type="journal article" date="2022" name="Mol. Ecol. Resour.">
        <title>The genomes of chicory, endive, great burdock and yacon provide insights into Asteraceae paleo-polyploidization history and plant inulin production.</title>
        <authorList>
            <person name="Fan W."/>
            <person name="Wang S."/>
            <person name="Wang H."/>
            <person name="Wang A."/>
            <person name="Jiang F."/>
            <person name="Liu H."/>
            <person name="Zhao H."/>
            <person name="Xu D."/>
            <person name="Zhang Y."/>
        </authorList>
    </citation>
    <scope>NUCLEOTIDE SEQUENCE [LARGE SCALE GENOMIC DNA]</scope>
    <source>
        <strain evidence="2">cv. Yunnan</strain>
        <tissue evidence="1">Leaves</tissue>
    </source>
</reference>
<proteinExistence type="predicted"/>
<dbReference type="Proteomes" id="UP001056120">
    <property type="component" value="Linkage Group LG27"/>
</dbReference>
<name>A0ACB8YPY6_9ASTR</name>
<dbReference type="EMBL" id="CM042044">
    <property type="protein sequence ID" value="KAI3687409.1"/>
    <property type="molecule type" value="Genomic_DNA"/>
</dbReference>
<evidence type="ECO:0000313" key="2">
    <source>
        <dbReference type="Proteomes" id="UP001056120"/>
    </source>
</evidence>